<feature type="transmembrane region" description="Helical" evidence="1">
    <location>
        <begin position="131"/>
        <end position="152"/>
    </location>
</feature>
<keyword evidence="3" id="KW-0645">Protease</keyword>
<evidence type="ECO:0000313" key="3">
    <source>
        <dbReference type="EMBL" id="OIQ63759.1"/>
    </source>
</evidence>
<dbReference type="InterPro" id="IPR003675">
    <property type="entry name" value="Rce1/LyrA-like_dom"/>
</dbReference>
<feature type="domain" description="CAAX prenyl protease 2/Lysostaphin resistance protein A-like" evidence="2">
    <location>
        <begin position="57"/>
        <end position="143"/>
    </location>
</feature>
<dbReference type="PANTHER" id="PTHR43592:SF15">
    <property type="entry name" value="CAAX AMINO TERMINAL PROTEASE FAMILY PROTEIN"/>
    <property type="match status" value="1"/>
</dbReference>
<feature type="transmembrane region" description="Helical" evidence="1">
    <location>
        <begin position="54"/>
        <end position="71"/>
    </location>
</feature>
<feature type="transmembrane region" description="Helical" evidence="1">
    <location>
        <begin position="12"/>
        <end position="34"/>
    </location>
</feature>
<dbReference type="GO" id="GO:0006508">
    <property type="term" value="P:proteolysis"/>
    <property type="evidence" value="ECO:0007669"/>
    <property type="project" value="UniProtKB-KW"/>
</dbReference>
<name>A0A1J5P7J4_9ZZZZ</name>
<dbReference type="Pfam" id="PF02517">
    <property type="entry name" value="Rce1-like"/>
    <property type="match status" value="1"/>
</dbReference>
<sequence length="154" mass="16310">MPGPLGRALLQGFGFLALAVVLVLALSLILSPFLRGSGSPQRELVDLLRGLRGWGPTLAMFLLVAGVAPCFEETLFRGFLLPVLAQRMPMAWALVGSALLFGAIHLQPLGLPTLSMLGLVLGLGMRRTGHLGTSILVHACWNGSVFILMRVLGG</sequence>
<accession>A0A1J5P7J4</accession>
<evidence type="ECO:0000256" key="1">
    <source>
        <dbReference type="SAM" id="Phobius"/>
    </source>
</evidence>
<comment type="caution">
    <text evidence="3">The sequence shown here is derived from an EMBL/GenBank/DDBJ whole genome shotgun (WGS) entry which is preliminary data.</text>
</comment>
<keyword evidence="1" id="KW-0812">Transmembrane</keyword>
<dbReference type="PANTHER" id="PTHR43592">
    <property type="entry name" value="CAAX AMINO TERMINAL PROTEASE"/>
    <property type="match status" value="1"/>
</dbReference>
<gene>
    <name evidence="3" type="ORF">GALL_546980</name>
</gene>
<evidence type="ECO:0000259" key="2">
    <source>
        <dbReference type="Pfam" id="PF02517"/>
    </source>
</evidence>
<organism evidence="3">
    <name type="scientific">mine drainage metagenome</name>
    <dbReference type="NCBI Taxonomy" id="410659"/>
    <lineage>
        <taxon>unclassified sequences</taxon>
        <taxon>metagenomes</taxon>
        <taxon>ecological metagenomes</taxon>
    </lineage>
</organism>
<protein>
    <submittedName>
        <fullName evidence="3">CAAX amino terminal protease self-immunity</fullName>
    </submittedName>
</protein>
<dbReference type="EMBL" id="MLJW01008716">
    <property type="protein sequence ID" value="OIQ63759.1"/>
    <property type="molecule type" value="Genomic_DNA"/>
</dbReference>
<feature type="transmembrane region" description="Helical" evidence="1">
    <location>
        <begin position="91"/>
        <end position="111"/>
    </location>
</feature>
<dbReference type="GO" id="GO:0004175">
    <property type="term" value="F:endopeptidase activity"/>
    <property type="evidence" value="ECO:0007669"/>
    <property type="project" value="UniProtKB-ARBA"/>
</dbReference>
<reference evidence="3" key="1">
    <citation type="submission" date="2016-10" db="EMBL/GenBank/DDBJ databases">
        <title>Sequence of Gallionella enrichment culture.</title>
        <authorList>
            <person name="Poehlein A."/>
            <person name="Muehling M."/>
            <person name="Daniel R."/>
        </authorList>
    </citation>
    <scope>NUCLEOTIDE SEQUENCE</scope>
</reference>
<keyword evidence="3" id="KW-0378">Hydrolase</keyword>
<dbReference type="AlphaFoldDB" id="A0A1J5P7J4"/>
<keyword evidence="1" id="KW-1133">Transmembrane helix</keyword>
<proteinExistence type="predicted"/>
<dbReference type="GO" id="GO:0080120">
    <property type="term" value="P:CAAX-box protein maturation"/>
    <property type="evidence" value="ECO:0007669"/>
    <property type="project" value="UniProtKB-ARBA"/>
</dbReference>
<keyword evidence="1" id="KW-0472">Membrane</keyword>